<keyword evidence="1" id="KW-0812">Transmembrane</keyword>
<sequence length="179" mass="19931">MENQEQVISEIARGEGCFRKMGKIGAIVLALLEGLAALIAIYQFLSGTQSLPQIQLGIPNIPAIPLPNLLTRGNLLDFAPLNVICSLIICGLQSGIWWLFIQWVEMEEKERKGCLGSAFITLLPFDLIAAYLLSIYFRPSDLWTTVLFFFIVFMCASVVWGIIVFIWTLIAMNKATSSI</sequence>
<dbReference type="RefSeq" id="WP_220197861.1">
    <property type="nucleotide sequence ID" value="NZ_BNJF01000004.1"/>
</dbReference>
<dbReference type="Proteomes" id="UP000612362">
    <property type="component" value="Unassembled WGS sequence"/>
</dbReference>
<keyword evidence="3" id="KW-1185">Reference proteome</keyword>
<proteinExistence type="predicted"/>
<keyword evidence="1" id="KW-1133">Transmembrane helix</keyword>
<keyword evidence="1" id="KW-0472">Membrane</keyword>
<protein>
    <submittedName>
        <fullName evidence="2">Uncharacterized protein</fullName>
    </submittedName>
</protein>
<feature type="transmembrane region" description="Helical" evidence="1">
    <location>
        <begin position="143"/>
        <end position="170"/>
    </location>
</feature>
<organism evidence="2 3">
    <name type="scientific">Ktedonospora formicarum</name>
    <dbReference type="NCBI Taxonomy" id="2778364"/>
    <lineage>
        <taxon>Bacteria</taxon>
        <taxon>Bacillati</taxon>
        <taxon>Chloroflexota</taxon>
        <taxon>Ktedonobacteria</taxon>
        <taxon>Ktedonobacterales</taxon>
        <taxon>Ktedonobacteraceae</taxon>
        <taxon>Ktedonospora</taxon>
    </lineage>
</organism>
<reference evidence="2" key="1">
    <citation type="submission" date="2020-10" db="EMBL/GenBank/DDBJ databases">
        <title>Taxonomic study of unclassified bacteria belonging to the class Ktedonobacteria.</title>
        <authorList>
            <person name="Yabe S."/>
            <person name="Wang C.M."/>
            <person name="Zheng Y."/>
            <person name="Sakai Y."/>
            <person name="Cavaletti L."/>
            <person name="Monciardini P."/>
            <person name="Donadio S."/>
        </authorList>
    </citation>
    <scope>NUCLEOTIDE SEQUENCE</scope>
    <source>
        <strain evidence="2">SOSP1-1</strain>
    </source>
</reference>
<accession>A0A8J3I9V9</accession>
<gene>
    <name evidence="2" type="ORF">KSX_68450</name>
</gene>
<feature type="transmembrane region" description="Helical" evidence="1">
    <location>
        <begin position="78"/>
        <end position="101"/>
    </location>
</feature>
<feature type="transmembrane region" description="Helical" evidence="1">
    <location>
        <begin position="113"/>
        <end position="137"/>
    </location>
</feature>
<dbReference type="EMBL" id="BNJF01000004">
    <property type="protein sequence ID" value="GHO48682.1"/>
    <property type="molecule type" value="Genomic_DNA"/>
</dbReference>
<evidence type="ECO:0000256" key="1">
    <source>
        <dbReference type="SAM" id="Phobius"/>
    </source>
</evidence>
<comment type="caution">
    <text evidence="2">The sequence shown here is derived from an EMBL/GenBank/DDBJ whole genome shotgun (WGS) entry which is preliminary data.</text>
</comment>
<dbReference type="AlphaFoldDB" id="A0A8J3I9V9"/>
<feature type="transmembrane region" description="Helical" evidence="1">
    <location>
        <begin position="24"/>
        <end position="45"/>
    </location>
</feature>
<evidence type="ECO:0000313" key="3">
    <source>
        <dbReference type="Proteomes" id="UP000612362"/>
    </source>
</evidence>
<evidence type="ECO:0000313" key="2">
    <source>
        <dbReference type="EMBL" id="GHO48682.1"/>
    </source>
</evidence>
<name>A0A8J3I9V9_9CHLR</name>